<keyword evidence="1" id="KW-0479">Metal-binding</keyword>
<feature type="signal peptide" evidence="4">
    <location>
        <begin position="1"/>
        <end position="18"/>
    </location>
</feature>
<dbReference type="RefSeq" id="WP_092736863.1">
    <property type="nucleotide sequence ID" value="NZ_FNAS01000011.1"/>
</dbReference>
<dbReference type="InterPro" id="IPR033138">
    <property type="entry name" value="Cu_oxidase_CS"/>
</dbReference>
<name>A0A1G7DFK7_9FLAO</name>
<feature type="domain" description="Plastocyanin-like" evidence="6">
    <location>
        <begin position="453"/>
        <end position="566"/>
    </location>
</feature>
<dbReference type="GO" id="GO:0016491">
    <property type="term" value="F:oxidoreductase activity"/>
    <property type="evidence" value="ECO:0007669"/>
    <property type="project" value="UniProtKB-KW"/>
</dbReference>
<dbReference type="OrthoDB" id="9757546at2"/>
<dbReference type="Pfam" id="PF07731">
    <property type="entry name" value="Cu-oxidase_2"/>
    <property type="match status" value="1"/>
</dbReference>
<evidence type="ECO:0000256" key="4">
    <source>
        <dbReference type="SAM" id="SignalP"/>
    </source>
</evidence>
<organism evidence="8 9">
    <name type="scientific">Riemerella columbipharyngis</name>
    <dbReference type="NCBI Taxonomy" id="1071918"/>
    <lineage>
        <taxon>Bacteria</taxon>
        <taxon>Pseudomonadati</taxon>
        <taxon>Bacteroidota</taxon>
        <taxon>Flavobacteriia</taxon>
        <taxon>Flavobacteriales</taxon>
        <taxon>Weeksellaceae</taxon>
        <taxon>Riemerella</taxon>
    </lineage>
</organism>
<dbReference type="Pfam" id="PF07732">
    <property type="entry name" value="Cu-oxidase_3"/>
    <property type="match status" value="1"/>
</dbReference>
<evidence type="ECO:0000313" key="9">
    <source>
        <dbReference type="Proteomes" id="UP000198517"/>
    </source>
</evidence>
<evidence type="ECO:0000259" key="5">
    <source>
        <dbReference type="Pfam" id="PF00394"/>
    </source>
</evidence>
<evidence type="ECO:0000256" key="1">
    <source>
        <dbReference type="ARBA" id="ARBA00022723"/>
    </source>
</evidence>
<proteinExistence type="predicted"/>
<keyword evidence="2" id="KW-0560">Oxidoreductase</keyword>
<dbReference type="PROSITE" id="PS00080">
    <property type="entry name" value="MULTICOPPER_OXIDASE2"/>
    <property type="match status" value="1"/>
</dbReference>
<dbReference type="PROSITE" id="PS00079">
    <property type="entry name" value="MULTICOPPER_OXIDASE1"/>
    <property type="match status" value="1"/>
</dbReference>
<accession>A0A1G7DFK7</accession>
<dbReference type="STRING" id="1071918.SAMN05421544_1112"/>
<evidence type="ECO:0000256" key="3">
    <source>
        <dbReference type="ARBA" id="ARBA00023008"/>
    </source>
</evidence>
<gene>
    <name evidence="8" type="ORF">SAMN05421544_1112</name>
</gene>
<dbReference type="InterPro" id="IPR008972">
    <property type="entry name" value="Cupredoxin"/>
</dbReference>
<evidence type="ECO:0000313" key="8">
    <source>
        <dbReference type="EMBL" id="SDE50239.1"/>
    </source>
</evidence>
<dbReference type="InterPro" id="IPR001117">
    <property type="entry name" value="Cu-oxidase_2nd"/>
</dbReference>
<dbReference type="Proteomes" id="UP000198517">
    <property type="component" value="Unassembled WGS sequence"/>
</dbReference>
<dbReference type="AlphaFoldDB" id="A0A1G7DFK7"/>
<dbReference type="Pfam" id="PF00394">
    <property type="entry name" value="Cu-oxidase"/>
    <property type="match status" value="1"/>
</dbReference>
<dbReference type="InterPro" id="IPR045087">
    <property type="entry name" value="Cu-oxidase_fam"/>
</dbReference>
<feature type="domain" description="Plastocyanin-like" evidence="5">
    <location>
        <begin position="153"/>
        <end position="297"/>
    </location>
</feature>
<dbReference type="InterPro" id="IPR002355">
    <property type="entry name" value="Cu_oxidase_Cu_BS"/>
</dbReference>
<sequence length="761" mass="87451">MKIFKLVFCLLWSVVAFAQSSPSKPVKEYTLTITKGQINKAGVHTNGMMVNGSVPGPTLVFNEGDSAVIHVENKMSVPTSVHWHGLLLPNYEDGVPILTTPPIAPHSTYTYHIPLRQSGTYWYHSHTMLQEQKGVYGSIVILPKQKSMDYDKDLVIVLSDWTNERPEAILKNLKRGNEWYQIKKGTAVPLSQVISRGALGAQLKMWRDRMEAPDIADVYYPAFLTNGKKTAEYPDLKPGEKVRLRFINASASTYFWLDFGKANPLLISADGIDVQPVRKNRLLMAIAETYDFIVQIPDGKLEISATAQDGSGHTLLHLGSGKLIPASIIDKPDKIEMMKAISEMDMKMGAPALAWNPKKAEPKKQMEHYGMKMSHDNHSRMDMHHDMMMPTDEHKEHKEHGHSHDMHQMSMHSHTNMSASEVFTPQEREKYFNYDFLKAQVPSVFDKNLPVNHILLNLTGNMERYVWSMNGVPISEADEITIKKGVITRITLNNLTMMHHPMHLHGHYFRVISKNGDYSPWKHTVNIPPMHKLTIELVGDESGDWFFHCHVLYHMMSGMTRIFTYNTPRDVRLPYDKTKIKTEMDPYFSWGTLATGSNYSSINWTYSSIRNEWDISAEADYRGRFEAELSYNRYLNDWVRTYLGVKSEKYNIGKDYQESSPVLKAGLKYFTPYRFYTDISIDSRWRPSFKVGRELLLFPRLFFNASYEYTADFGWTKSSGKKYTGETKWELGMEYMLSRDFSLAASYHNLYKWGGGLVLRL</sequence>
<dbReference type="Gene3D" id="2.60.40.420">
    <property type="entry name" value="Cupredoxins - blue copper proteins"/>
    <property type="match status" value="3"/>
</dbReference>
<protein>
    <submittedName>
        <fullName evidence="8">Copper-resistance protein, CopA family</fullName>
    </submittedName>
</protein>
<feature type="domain" description="Plastocyanin-like" evidence="7">
    <location>
        <begin position="33"/>
        <end position="145"/>
    </location>
</feature>
<keyword evidence="3" id="KW-0186">Copper</keyword>
<dbReference type="InterPro" id="IPR011707">
    <property type="entry name" value="Cu-oxidase-like_N"/>
</dbReference>
<dbReference type="PANTHER" id="PTHR11709:SF394">
    <property type="entry name" value="FI03373P-RELATED"/>
    <property type="match status" value="1"/>
</dbReference>
<evidence type="ECO:0000259" key="7">
    <source>
        <dbReference type="Pfam" id="PF07732"/>
    </source>
</evidence>
<evidence type="ECO:0000256" key="2">
    <source>
        <dbReference type="ARBA" id="ARBA00023002"/>
    </source>
</evidence>
<feature type="chain" id="PRO_5011769737" evidence="4">
    <location>
        <begin position="19"/>
        <end position="761"/>
    </location>
</feature>
<keyword evidence="9" id="KW-1185">Reference proteome</keyword>
<dbReference type="InterPro" id="IPR011706">
    <property type="entry name" value="Cu-oxidase_C"/>
</dbReference>
<dbReference type="GO" id="GO:0005507">
    <property type="term" value="F:copper ion binding"/>
    <property type="evidence" value="ECO:0007669"/>
    <property type="project" value="InterPro"/>
</dbReference>
<reference evidence="8 9" key="1">
    <citation type="submission" date="2016-10" db="EMBL/GenBank/DDBJ databases">
        <authorList>
            <person name="de Groot N.N."/>
        </authorList>
    </citation>
    <scope>NUCLEOTIDE SEQUENCE [LARGE SCALE GENOMIC DNA]</scope>
    <source>
        <strain evidence="8 9">DSM 24015</strain>
    </source>
</reference>
<dbReference type="CDD" id="cd13896">
    <property type="entry name" value="CuRO_3_CopA"/>
    <property type="match status" value="1"/>
</dbReference>
<dbReference type="EMBL" id="FNAS01000011">
    <property type="protein sequence ID" value="SDE50239.1"/>
    <property type="molecule type" value="Genomic_DNA"/>
</dbReference>
<dbReference type="PANTHER" id="PTHR11709">
    <property type="entry name" value="MULTI-COPPER OXIDASE"/>
    <property type="match status" value="1"/>
</dbReference>
<dbReference type="SUPFAM" id="SSF49503">
    <property type="entry name" value="Cupredoxins"/>
    <property type="match status" value="3"/>
</dbReference>
<evidence type="ECO:0000259" key="6">
    <source>
        <dbReference type="Pfam" id="PF07731"/>
    </source>
</evidence>
<dbReference type="InterPro" id="IPR034279">
    <property type="entry name" value="CuRO_3_CopA"/>
</dbReference>
<keyword evidence="4" id="KW-0732">Signal</keyword>